<organism evidence="2 3">
    <name type="scientific">Kozakia baliensis</name>
    <dbReference type="NCBI Taxonomy" id="153496"/>
    <lineage>
        <taxon>Bacteria</taxon>
        <taxon>Pseudomonadati</taxon>
        <taxon>Pseudomonadota</taxon>
        <taxon>Alphaproteobacteria</taxon>
        <taxon>Acetobacterales</taxon>
        <taxon>Acetobacteraceae</taxon>
        <taxon>Kozakia</taxon>
    </lineage>
</organism>
<geneLocation type="plasmid" evidence="3">
    <name>pkb14400_1</name>
</geneLocation>
<protein>
    <submittedName>
        <fullName evidence="2">Uncharacterized protein</fullName>
    </submittedName>
</protein>
<feature type="transmembrane region" description="Helical" evidence="1">
    <location>
        <begin position="12"/>
        <end position="30"/>
    </location>
</feature>
<proteinExistence type="predicted"/>
<reference evidence="2 3" key="1">
    <citation type="journal article" date="2016" name="Microb. Cell Fact.">
        <title>Dissection of exopolysaccharide biosynthesis in Kozakia baliensis.</title>
        <authorList>
            <person name="Brandt J.U."/>
            <person name="Jakob F."/>
            <person name="Behr J."/>
            <person name="Geissler A.J."/>
            <person name="Vogel R.F."/>
        </authorList>
    </citation>
    <scope>NUCLEOTIDE SEQUENCE [LARGE SCALE GENOMIC DNA]</scope>
    <source>
        <strain evidence="2 3">DSM 14400</strain>
        <plasmid evidence="3">Plasmid pkb14400_1</plasmid>
    </source>
</reference>
<keyword evidence="1" id="KW-0812">Transmembrane</keyword>
<keyword evidence="1" id="KW-1133">Transmembrane helix</keyword>
<evidence type="ECO:0000313" key="2">
    <source>
        <dbReference type="EMBL" id="AOX18418.1"/>
    </source>
</evidence>
<accession>A0A1D8UXI5</accession>
<gene>
    <name evidence="2" type="ORF">A0U89_13950</name>
</gene>
<dbReference type="EMBL" id="CP014675">
    <property type="protein sequence ID" value="AOX18418.1"/>
    <property type="molecule type" value="Genomic_DNA"/>
</dbReference>
<name>A0A1D8UXI5_9PROT</name>
<evidence type="ECO:0000256" key="1">
    <source>
        <dbReference type="SAM" id="Phobius"/>
    </source>
</evidence>
<dbReference type="KEGG" id="kba:A0U89_13950"/>
<keyword evidence="2" id="KW-0614">Plasmid</keyword>
<evidence type="ECO:0000313" key="3">
    <source>
        <dbReference type="Proteomes" id="UP000179145"/>
    </source>
</evidence>
<keyword evidence="1" id="KW-0472">Membrane</keyword>
<sequence>MKVAGQDIIVGRLGAGLMTILSVVSGWIKITGRFARQRAPAFFEFCTIAPADQMQSVVLSWKHFVKPCSVERHFVGVFCIVPNSQFDSLALLEKAAGST</sequence>
<dbReference type="AlphaFoldDB" id="A0A1D8UXI5"/>
<dbReference type="Proteomes" id="UP000179145">
    <property type="component" value="Plasmid pKB14400_1"/>
</dbReference>
<keyword evidence="3" id="KW-1185">Reference proteome</keyword>